<reference evidence="1 2" key="1">
    <citation type="submission" date="2019-08" db="EMBL/GenBank/DDBJ databases">
        <title>In-depth cultivation of the pig gut microbiome towards novel bacterial diversity and tailored functional studies.</title>
        <authorList>
            <person name="Wylensek D."/>
            <person name="Hitch T.C.A."/>
            <person name="Clavel T."/>
        </authorList>
    </citation>
    <scope>NUCLEOTIDE SEQUENCE [LARGE SCALE GENOMIC DNA]</scope>
    <source>
        <strain evidence="1 2">BSM-383-APC-4H</strain>
    </source>
</reference>
<dbReference type="RefSeq" id="WP_154580225.1">
    <property type="nucleotide sequence ID" value="NZ_VULP01000001.1"/>
</dbReference>
<name>A0A6N7Y7B9_9FIRM</name>
<protein>
    <submittedName>
        <fullName evidence="1">Uncharacterized protein</fullName>
    </submittedName>
</protein>
<evidence type="ECO:0000313" key="1">
    <source>
        <dbReference type="EMBL" id="MSU80827.1"/>
    </source>
</evidence>
<dbReference type="AlphaFoldDB" id="A0A6N7Y7B9"/>
<accession>A0A6N7Y7B9</accession>
<evidence type="ECO:0000313" key="2">
    <source>
        <dbReference type="Proteomes" id="UP000433359"/>
    </source>
</evidence>
<organism evidence="1 2">
    <name type="scientific">Anaerobutyricum soehngenii</name>
    <dbReference type="NCBI Taxonomy" id="105843"/>
    <lineage>
        <taxon>Bacteria</taxon>
        <taxon>Bacillati</taxon>
        <taxon>Bacillota</taxon>
        <taxon>Clostridia</taxon>
        <taxon>Lachnospirales</taxon>
        <taxon>Lachnospiraceae</taxon>
        <taxon>Anaerobutyricum</taxon>
    </lineage>
</organism>
<proteinExistence type="predicted"/>
<comment type="caution">
    <text evidence="1">The sequence shown here is derived from an EMBL/GenBank/DDBJ whole genome shotgun (WGS) entry which is preliminary data.</text>
</comment>
<gene>
    <name evidence="1" type="ORF">FYJ25_00230</name>
</gene>
<dbReference type="EMBL" id="VULP01000001">
    <property type="protein sequence ID" value="MSU80827.1"/>
    <property type="molecule type" value="Genomic_DNA"/>
</dbReference>
<dbReference type="Proteomes" id="UP000433359">
    <property type="component" value="Unassembled WGS sequence"/>
</dbReference>
<sequence length="131" mass="15287">MIFYYDEENKSYDVTHAGGIIKLFKDVIPEDDTESVVRVQLYRNFRVAKINRPGYERLMRDAAKRVDKNYPTLTGVKRQREIIDACHDIIYDITFADLGVRDKSPYLTPWSRLDHPLLAASGKNPSPWRKI</sequence>